<comment type="caution">
    <text evidence="2">The sequence shown here is derived from an EMBL/GenBank/DDBJ whole genome shotgun (WGS) entry which is preliminary data.</text>
</comment>
<feature type="compositionally biased region" description="Polar residues" evidence="1">
    <location>
        <begin position="130"/>
        <end position="142"/>
    </location>
</feature>
<feature type="compositionally biased region" description="Low complexity" evidence="1">
    <location>
        <begin position="105"/>
        <end position="129"/>
    </location>
</feature>
<protein>
    <submittedName>
        <fullName evidence="2">Uncharacterized protein</fullName>
    </submittedName>
</protein>
<feature type="compositionally biased region" description="Basic residues" evidence="1">
    <location>
        <begin position="383"/>
        <end position="393"/>
    </location>
</feature>
<feature type="region of interest" description="Disordered" evidence="1">
    <location>
        <begin position="347"/>
        <end position="425"/>
    </location>
</feature>
<gene>
    <name evidence="2" type="ORF">HCN44_003900</name>
</gene>
<evidence type="ECO:0000256" key="1">
    <source>
        <dbReference type="SAM" id="MobiDB-lite"/>
    </source>
</evidence>
<evidence type="ECO:0000313" key="3">
    <source>
        <dbReference type="Proteomes" id="UP000639338"/>
    </source>
</evidence>
<feature type="compositionally biased region" description="Low complexity" evidence="1">
    <location>
        <begin position="231"/>
        <end position="253"/>
    </location>
</feature>
<sequence>MADDSDENSSDDFTENKIISRSSHRINRCAEWLSQPQRTSTRSRRAGERSDDCEQPTYAQVVASSSSSSRRLSTQPIQQSSSIQNRPTVPSTRSRRSGERSNDCAQPTPAQQLLPSSSSSFSRRVSTQPIQQSLSIQNQPVVPSTRRTRISHARSSDYVQPTHAQQLLPSSSSSSSSRRLSTQQSRHTHEQQPRQLYERTPAQPTRQLSDFILPSSSNRDVDELSDKLSEKLSTTSSSKKSSEKTSTSSSSSTISFVPRRIIPPPMTPSQFSDNNNDKTNSDIDSQTIKSTGSFNNKKIVGKRQCHDCSKYSHGTKNSKKCSMNKENFDENIKNDERILRKMNRPYQAERRKNKMMLKNQDKIDKPSSNGNNNNQVNNDKKRVINRPIKRAVRHNIDENNETPADQEQKKPAVKRKINDGEKTTAGGLDAGKKLSYAAVFVDKLEDIGVKGKVQHYRLPSKVLLAKCGHYTRKNIRKNLTKDIEIKIRKIYDKYLKIKEDIYAEFIKGKKIQVTEYVEKKKSKKEKNKLKQMTEPMITDDDDKERNYKKWKEQNKLAKSGGQIKNQKINTRKPVIWCIDDYYNNRSERFIHLSLLSVEALWQLTIKYSINCISN</sequence>
<name>A0A835CUK7_APHGI</name>
<feature type="compositionally biased region" description="Acidic residues" evidence="1">
    <location>
        <begin position="1"/>
        <end position="13"/>
    </location>
</feature>
<accession>A0A835CUK7</accession>
<reference evidence="2 3" key="1">
    <citation type="submission" date="2020-08" db="EMBL/GenBank/DDBJ databases">
        <title>Aphidius gifuensis genome sequencing and assembly.</title>
        <authorList>
            <person name="Du Z."/>
        </authorList>
    </citation>
    <scope>NUCLEOTIDE SEQUENCE [LARGE SCALE GENOMIC DNA]</scope>
    <source>
        <strain evidence="2">YNYX2018</strain>
        <tissue evidence="2">Adults</tissue>
    </source>
</reference>
<keyword evidence="3" id="KW-1185">Reference proteome</keyword>
<dbReference type="EMBL" id="JACMRX010000002">
    <property type="protein sequence ID" value="KAF7994428.1"/>
    <property type="molecule type" value="Genomic_DNA"/>
</dbReference>
<feature type="compositionally biased region" description="Polar residues" evidence="1">
    <location>
        <begin position="202"/>
        <end position="218"/>
    </location>
</feature>
<proteinExistence type="predicted"/>
<feature type="compositionally biased region" description="Low complexity" evidence="1">
    <location>
        <begin position="165"/>
        <end position="185"/>
    </location>
</feature>
<feature type="compositionally biased region" description="Basic and acidic residues" evidence="1">
    <location>
        <begin position="219"/>
        <end position="230"/>
    </location>
</feature>
<evidence type="ECO:0000313" key="2">
    <source>
        <dbReference type="EMBL" id="KAF7994428.1"/>
    </source>
</evidence>
<feature type="compositionally biased region" description="Basic and acidic residues" evidence="1">
    <location>
        <begin position="406"/>
        <end position="422"/>
    </location>
</feature>
<organism evidence="2 3">
    <name type="scientific">Aphidius gifuensis</name>
    <name type="common">Parasitoid wasp</name>
    <dbReference type="NCBI Taxonomy" id="684658"/>
    <lineage>
        <taxon>Eukaryota</taxon>
        <taxon>Metazoa</taxon>
        <taxon>Ecdysozoa</taxon>
        <taxon>Arthropoda</taxon>
        <taxon>Hexapoda</taxon>
        <taxon>Insecta</taxon>
        <taxon>Pterygota</taxon>
        <taxon>Neoptera</taxon>
        <taxon>Endopterygota</taxon>
        <taxon>Hymenoptera</taxon>
        <taxon>Apocrita</taxon>
        <taxon>Ichneumonoidea</taxon>
        <taxon>Braconidae</taxon>
        <taxon>Aphidiinae</taxon>
        <taxon>Aphidius</taxon>
    </lineage>
</organism>
<feature type="compositionally biased region" description="Low complexity" evidence="1">
    <location>
        <begin position="64"/>
        <end position="92"/>
    </location>
</feature>
<feature type="region of interest" description="Disordered" evidence="1">
    <location>
        <begin position="1"/>
        <end position="295"/>
    </location>
</feature>
<feature type="compositionally biased region" description="Polar residues" evidence="1">
    <location>
        <begin position="282"/>
        <end position="295"/>
    </location>
</feature>
<dbReference type="Proteomes" id="UP000639338">
    <property type="component" value="Unassembled WGS sequence"/>
</dbReference>
<dbReference type="AlphaFoldDB" id="A0A835CUK7"/>